<organism evidence="2 3">
    <name type="scientific">Flavobacterium weaverense</name>
    <dbReference type="NCBI Taxonomy" id="271156"/>
    <lineage>
        <taxon>Bacteria</taxon>
        <taxon>Pseudomonadati</taxon>
        <taxon>Bacteroidota</taxon>
        <taxon>Flavobacteriia</taxon>
        <taxon>Flavobacteriales</taxon>
        <taxon>Flavobacteriaceae</taxon>
        <taxon>Flavobacterium</taxon>
    </lineage>
</organism>
<dbReference type="Pfam" id="PF08463">
    <property type="entry name" value="EcoEI_R_C"/>
    <property type="match status" value="1"/>
</dbReference>
<dbReference type="PROSITE" id="PS51192">
    <property type="entry name" value="HELICASE_ATP_BIND_1"/>
    <property type="match status" value="1"/>
</dbReference>
<dbReference type="InterPro" id="IPR013670">
    <property type="entry name" value="EcoEI_R_C_dom"/>
</dbReference>
<dbReference type="GO" id="GO:0005829">
    <property type="term" value="C:cytosol"/>
    <property type="evidence" value="ECO:0007669"/>
    <property type="project" value="TreeGrafter"/>
</dbReference>
<evidence type="ECO:0000259" key="1">
    <source>
        <dbReference type="PROSITE" id="PS51192"/>
    </source>
</evidence>
<feature type="domain" description="Helicase ATP-binding" evidence="1">
    <location>
        <begin position="194"/>
        <end position="389"/>
    </location>
</feature>
<dbReference type="GO" id="GO:0003677">
    <property type="term" value="F:DNA binding"/>
    <property type="evidence" value="ECO:0007669"/>
    <property type="project" value="UniProtKB-KW"/>
</dbReference>
<dbReference type="Pfam" id="PF04851">
    <property type="entry name" value="ResIII"/>
    <property type="match status" value="1"/>
</dbReference>
<dbReference type="RefSeq" id="WP_245980781.1">
    <property type="nucleotide sequence ID" value="NZ_CBCSGA010000002.1"/>
</dbReference>
<dbReference type="InterPro" id="IPR050742">
    <property type="entry name" value="Helicase_Restrict-Modif_Enz"/>
</dbReference>
<accession>A0A3M0A3A1</accession>
<dbReference type="InterPro" id="IPR014001">
    <property type="entry name" value="Helicase_ATP-bd"/>
</dbReference>
<protein>
    <submittedName>
        <fullName evidence="2">Type I restriction enzyme R subunit</fullName>
    </submittedName>
</protein>
<sequence>MISYIINGVGKKIIDKEALDMPTVNQNPEQIARDTIDKMLRSAGWVIQSKSTVNLAAAKGVAVREYQTDIGPADYVLFVDRKPVGVIEAKKEEEGHRLTVVEEQSSEYAKAKLKYLNNDPLPFVYESTGIVTRFTDYRDPKPRGRNVFHFHQPGTIAEWLKKGDSLRTRLQNPPVLDETGLRPAQIKAVKNLEHSFKKNRPKALIQMATGAGKTFTAATFVYRLLKNADAKRILFLVDTKNLGEQAEQEFMTFQPNDDNRKFTELYNVQRLTSSYIASDSQVCISTIQRMYAILKGEELDESSEQDNPNESSWMEQQLNKKQALPVEYTAKVPIEQFDFIVIDECHRSIYNLWKQVLDYFDAYLIGLTATPDKRTFGFFNENVVSEYTYEESVIDGVNVPYDVYNIETEISKNGDVVKGGWFLDRRDKLTRKKRWQQEEEDTEYSKNDLDKKVVNPSQIRNIIREYKQALKTTIFPNRIDENKDYEVPKTLVFAKTDSHADDIIKIIREEFDEGNDFCKKVTYKADEDPKSVLNRFRNSYYPRIAVTVDMIATGTDVKPLEVLLFMRDVKSTNYFEQMKGRGTRTINSDSLQLVTKTAKTKTHFVIVDAVGAIKSKKTDSRPLERKPTIVLKDLLGAVTMGVADEDLFLSLANRLIRLDKQITDKERDKLLEYSGGKNLKQITKELLTAYDPDAIEDKAKELIAQIPVEDRTPQDSIDCRKEAQEALISQAATTFNGELNNYLDNVRKQHEQIIDSVNIDTITRSEWDTTSVDKATAIVTDFSEYLLKHKDEIKALSIFYNQPYNRRNITFKMIQEVFEKLSLEKPLLAPDYVWEAYKALEEVKNERPKDELTALVSLIRRACGIDPELRAFDSTIEANFNKWIFKQHTGQHNRFTPEQLDWLRMLKDHVISSYHIEIEDLDFTPFDAKGGRGKMYQLFGNEMSDIMNELNEVLAA</sequence>
<dbReference type="EMBL" id="REFH01000007">
    <property type="protein sequence ID" value="RMA77949.1"/>
    <property type="molecule type" value="Genomic_DNA"/>
</dbReference>
<dbReference type="Gene3D" id="3.90.1570.30">
    <property type="match status" value="1"/>
</dbReference>
<dbReference type="PANTHER" id="PTHR47396">
    <property type="entry name" value="TYPE I RESTRICTION ENZYME ECOKI R PROTEIN"/>
    <property type="match status" value="1"/>
</dbReference>
<dbReference type="Proteomes" id="UP000280368">
    <property type="component" value="Unassembled WGS sequence"/>
</dbReference>
<dbReference type="SMART" id="SM00487">
    <property type="entry name" value="DEXDc"/>
    <property type="match status" value="1"/>
</dbReference>
<dbReference type="Gene3D" id="3.40.50.300">
    <property type="entry name" value="P-loop containing nucleotide triphosphate hydrolases"/>
    <property type="match status" value="2"/>
</dbReference>
<dbReference type="PANTHER" id="PTHR47396:SF1">
    <property type="entry name" value="ATP-DEPENDENT HELICASE IRC3-RELATED"/>
    <property type="match status" value="1"/>
</dbReference>
<dbReference type="Pfam" id="PF04313">
    <property type="entry name" value="HSDR_N"/>
    <property type="match status" value="1"/>
</dbReference>
<evidence type="ECO:0000313" key="3">
    <source>
        <dbReference type="Proteomes" id="UP000280368"/>
    </source>
</evidence>
<dbReference type="GO" id="GO:0009035">
    <property type="term" value="F:type I site-specific deoxyribonuclease activity"/>
    <property type="evidence" value="ECO:0007669"/>
    <property type="project" value="UniProtKB-EC"/>
</dbReference>
<dbReference type="SUPFAM" id="SSF52540">
    <property type="entry name" value="P-loop containing nucleoside triphosphate hydrolases"/>
    <property type="match status" value="2"/>
</dbReference>
<name>A0A3M0A3A1_9FLAO</name>
<dbReference type="CDD" id="cd18032">
    <property type="entry name" value="DEXHc_RE_I_III_res"/>
    <property type="match status" value="1"/>
</dbReference>
<evidence type="ECO:0000313" key="2">
    <source>
        <dbReference type="EMBL" id="RMA77949.1"/>
    </source>
</evidence>
<dbReference type="AlphaFoldDB" id="A0A3M0A3A1"/>
<dbReference type="GO" id="GO:0005524">
    <property type="term" value="F:ATP binding"/>
    <property type="evidence" value="ECO:0007669"/>
    <property type="project" value="UniProtKB-KW"/>
</dbReference>
<dbReference type="InterPro" id="IPR006935">
    <property type="entry name" value="Helicase/UvrB_N"/>
</dbReference>
<keyword evidence="3" id="KW-1185">Reference proteome</keyword>
<reference evidence="2 3" key="1">
    <citation type="submission" date="2018-10" db="EMBL/GenBank/DDBJ databases">
        <title>Genomic Encyclopedia of Archaeal and Bacterial Type Strains, Phase II (KMG-II): from individual species to whole genera.</title>
        <authorList>
            <person name="Goeker M."/>
        </authorList>
    </citation>
    <scope>NUCLEOTIDE SEQUENCE [LARGE SCALE GENOMIC DNA]</scope>
    <source>
        <strain evidence="2 3">DSM 19727</strain>
    </source>
</reference>
<dbReference type="InterPro" id="IPR007409">
    <property type="entry name" value="Restrct_endonuc_type1_HsdR_N"/>
</dbReference>
<dbReference type="GO" id="GO:0009307">
    <property type="term" value="P:DNA restriction-modification system"/>
    <property type="evidence" value="ECO:0007669"/>
    <property type="project" value="UniProtKB-KW"/>
</dbReference>
<dbReference type="InterPro" id="IPR027417">
    <property type="entry name" value="P-loop_NTPase"/>
</dbReference>
<gene>
    <name evidence="2" type="ORF">BC961_0309</name>
</gene>
<comment type="caution">
    <text evidence="2">The sequence shown here is derived from an EMBL/GenBank/DDBJ whole genome shotgun (WGS) entry which is preliminary data.</text>
</comment>
<proteinExistence type="predicted"/>